<protein>
    <submittedName>
        <fullName evidence="1">Uncharacterized protein</fullName>
    </submittedName>
</protein>
<name>A0A427AIX6_ENSVE</name>
<evidence type="ECO:0000313" key="2">
    <source>
        <dbReference type="Proteomes" id="UP000287651"/>
    </source>
</evidence>
<dbReference type="Proteomes" id="UP000287651">
    <property type="component" value="Unassembled WGS sequence"/>
</dbReference>
<feature type="non-terminal residue" evidence="1">
    <location>
        <position position="1"/>
    </location>
</feature>
<organism evidence="1 2">
    <name type="scientific">Ensete ventricosum</name>
    <name type="common">Abyssinian banana</name>
    <name type="synonym">Musa ensete</name>
    <dbReference type="NCBI Taxonomy" id="4639"/>
    <lineage>
        <taxon>Eukaryota</taxon>
        <taxon>Viridiplantae</taxon>
        <taxon>Streptophyta</taxon>
        <taxon>Embryophyta</taxon>
        <taxon>Tracheophyta</taxon>
        <taxon>Spermatophyta</taxon>
        <taxon>Magnoliopsida</taxon>
        <taxon>Liliopsida</taxon>
        <taxon>Zingiberales</taxon>
        <taxon>Musaceae</taxon>
        <taxon>Ensete</taxon>
    </lineage>
</organism>
<dbReference type="AlphaFoldDB" id="A0A427AIX6"/>
<proteinExistence type="predicted"/>
<reference evidence="1 2" key="1">
    <citation type="journal article" date="2014" name="Agronomy (Basel)">
        <title>A Draft Genome Sequence for Ensete ventricosum, the Drought-Tolerant Tree Against Hunger.</title>
        <authorList>
            <person name="Harrison J."/>
            <person name="Moore K.A."/>
            <person name="Paszkiewicz K."/>
            <person name="Jones T."/>
            <person name="Grant M."/>
            <person name="Ambacheew D."/>
            <person name="Muzemil S."/>
            <person name="Studholme D.J."/>
        </authorList>
    </citation>
    <scope>NUCLEOTIDE SEQUENCE [LARGE SCALE GENOMIC DNA]</scope>
</reference>
<accession>A0A427AIX6</accession>
<evidence type="ECO:0000313" key="1">
    <source>
        <dbReference type="EMBL" id="RRT76213.1"/>
    </source>
</evidence>
<gene>
    <name evidence="1" type="ORF">B296_00021128</name>
</gene>
<comment type="caution">
    <text evidence="1">The sequence shown here is derived from an EMBL/GenBank/DDBJ whole genome shotgun (WGS) entry which is preliminary data.</text>
</comment>
<dbReference type="EMBL" id="AMZH03002258">
    <property type="protein sequence ID" value="RRT76213.1"/>
    <property type="molecule type" value="Genomic_DNA"/>
</dbReference>
<sequence>DSPPEFYGRHLVLLDAGRQGPPPGLHLGVRVSGKKVGHAQRYPTSPLFTVVPHSSFID</sequence>